<dbReference type="AlphaFoldDB" id="J1L2L1"/>
<keyword evidence="3" id="KW-1185">Reference proteome</keyword>
<proteinExistence type="predicted"/>
<dbReference type="EMBL" id="CM001555">
    <property type="protein sequence ID" value="EJG07302.1"/>
    <property type="molecule type" value="Genomic_DNA"/>
</dbReference>
<dbReference type="STRING" id="28892.Metli_1349"/>
<accession>J1L2L1</accession>
<name>J1L2L1_9EURY</name>
<protein>
    <submittedName>
        <fullName evidence="2">Uncharacterized protein</fullName>
    </submittedName>
</protein>
<dbReference type="HOGENOM" id="CLU_3371351_0_0_2"/>
<evidence type="ECO:0000313" key="2">
    <source>
        <dbReference type="EMBL" id="EJG07302.1"/>
    </source>
</evidence>
<gene>
    <name evidence="2" type="ORF">Metli_1349</name>
</gene>
<evidence type="ECO:0000256" key="1">
    <source>
        <dbReference type="SAM" id="MobiDB-lite"/>
    </source>
</evidence>
<feature type="region of interest" description="Disordered" evidence="1">
    <location>
        <begin position="1"/>
        <end position="34"/>
    </location>
</feature>
<evidence type="ECO:0000313" key="3">
    <source>
        <dbReference type="Proteomes" id="UP000005095"/>
    </source>
</evidence>
<feature type="compositionally biased region" description="Low complexity" evidence="1">
    <location>
        <begin position="8"/>
        <end position="26"/>
    </location>
</feature>
<sequence>MSKENQKKASPAGKAAPAAKENAPVKKSTKSNRL</sequence>
<reference evidence="2 3" key="1">
    <citation type="submission" date="2011-08" db="EMBL/GenBank/DDBJ databases">
        <title>The complete genome of Methanofollis liminatans DSM 4140.</title>
        <authorList>
            <consortium name="US DOE Joint Genome Institute (JGI-PGF)"/>
            <person name="Lucas S."/>
            <person name="Han J."/>
            <person name="Lapidus A."/>
            <person name="Bruce D."/>
            <person name="Goodwin L."/>
            <person name="Pitluck S."/>
            <person name="Peters L."/>
            <person name="Kyrpides N."/>
            <person name="Mavromatis K."/>
            <person name="Ivanova N."/>
            <person name="Mikhailova N."/>
            <person name="Lu M."/>
            <person name="Detter J.C."/>
            <person name="Tapia R."/>
            <person name="Han C."/>
            <person name="Land M."/>
            <person name="Hauser L."/>
            <person name="Markowitz V."/>
            <person name="Cheng J.-F."/>
            <person name="Hugenholtz P."/>
            <person name="Woyke T."/>
            <person name="Wu D."/>
            <person name="Spring S."/>
            <person name="Schuler E."/>
            <person name="Brambilla E."/>
            <person name="Klenk H.-P."/>
            <person name="Eisen J.A."/>
        </authorList>
    </citation>
    <scope>NUCLEOTIDE SEQUENCE [LARGE SCALE GENOMIC DNA]</scope>
    <source>
        <strain evidence="2 3">DSM 4140</strain>
    </source>
</reference>
<organism evidence="2 3">
    <name type="scientific">Methanofollis liminatans DSM 4140</name>
    <dbReference type="NCBI Taxonomy" id="28892"/>
    <lineage>
        <taxon>Archaea</taxon>
        <taxon>Methanobacteriati</taxon>
        <taxon>Methanobacteriota</taxon>
        <taxon>Stenosarchaea group</taxon>
        <taxon>Methanomicrobia</taxon>
        <taxon>Methanomicrobiales</taxon>
        <taxon>Methanomicrobiaceae</taxon>
        <taxon>Methanofollis</taxon>
    </lineage>
</organism>
<dbReference type="Proteomes" id="UP000005095">
    <property type="component" value="Chromosome"/>
</dbReference>